<dbReference type="AlphaFoldDB" id="A0A2C8FDL9"/>
<proteinExistence type="predicted"/>
<evidence type="ECO:0000313" key="2">
    <source>
        <dbReference type="EMBL" id="SOB60597.1"/>
    </source>
</evidence>
<reference evidence="3" key="1">
    <citation type="submission" date="2017-09" db="EMBL/GenBank/DDBJ databases">
        <authorList>
            <person name="Regsiter A."/>
            <person name="William W."/>
        </authorList>
    </citation>
    <scope>NUCLEOTIDE SEQUENCE [LARGE SCALE GENOMIC DNA]</scope>
    <source>
        <strain evidence="3">500-1</strain>
    </source>
</reference>
<evidence type="ECO:0000256" key="1">
    <source>
        <dbReference type="SAM" id="Coils"/>
    </source>
</evidence>
<keyword evidence="1" id="KW-0175">Coiled coil</keyword>
<sequence>MVTLDEIKEDIAIEAGTYDADEAYKDAAARIIHALMQENEKIMRAAREAKADVELLAARFASVFSATDTTEVDQ</sequence>
<feature type="coiled-coil region" evidence="1">
    <location>
        <begin position="32"/>
        <end position="59"/>
    </location>
</feature>
<gene>
    <name evidence="2" type="ORF">DPRO_3681</name>
</gene>
<name>A0A2C8FDL9_9BACT</name>
<dbReference type="KEGG" id="pprf:DPRO_3681"/>
<dbReference type="RefSeq" id="WP_097013297.1">
    <property type="nucleotide sequence ID" value="NZ_LT907975.1"/>
</dbReference>
<accession>A0A2C8FDL9</accession>
<keyword evidence="3" id="KW-1185">Reference proteome</keyword>
<organism evidence="2 3">
    <name type="scientific">Pseudodesulfovibrio profundus</name>
    <dbReference type="NCBI Taxonomy" id="57320"/>
    <lineage>
        <taxon>Bacteria</taxon>
        <taxon>Pseudomonadati</taxon>
        <taxon>Thermodesulfobacteriota</taxon>
        <taxon>Desulfovibrionia</taxon>
        <taxon>Desulfovibrionales</taxon>
        <taxon>Desulfovibrionaceae</taxon>
    </lineage>
</organism>
<dbReference type="EMBL" id="LT907975">
    <property type="protein sequence ID" value="SOB60597.1"/>
    <property type="molecule type" value="Genomic_DNA"/>
</dbReference>
<evidence type="ECO:0000313" key="3">
    <source>
        <dbReference type="Proteomes" id="UP000219215"/>
    </source>
</evidence>
<dbReference type="Proteomes" id="UP000219215">
    <property type="component" value="Chromosome DPRO"/>
</dbReference>
<protein>
    <submittedName>
        <fullName evidence="2">Uncharacterized protein</fullName>
    </submittedName>
</protein>